<dbReference type="GO" id="GO:0008270">
    <property type="term" value="F:zinc ion binding"/>
    <property type="evidence" value="ECO:0007669"/>
    <property type="project" value="UniProtKB-KW"/>
</dbReference>
<gene>
    <name evidence="7" type="ORF">ACHAWU_004154</name>
</gene>
<feature type="compositionally biased region" description="Basic and acidic residues" evidence="5">
    <location>
        <begin position="788"/>
        <end position="814"/>
    </location>
</feature>
<feature type="compositionally biased region" description="Low complexity" evidence="5">
    <location>
        <begin position="7"/>
        <end position="27"/>
    </location>
</feature>
<feature type="region of interest" description="Disordered" evidence="5">
    <location>
        <begin position="1412"/>
        <end position="1466"/>
    </location>
</feature>
<feature type="region of interest" description="Disordered" evidence="5">
    <location>
        <begin position="953"/>
        <end position="1032"/>
    </location>
</feature>
<feature type="region of interest" description="Disordered" evidence="5">
    <location>
        <begin position="355"/>
        <end position="388"/>
    </location>
</feature>
<feature type="compositionally biased region" description="Acidic residues" evidence="5">
    <location>
        <begin position="1539"/>
        <end position="1549"/>
    </location>
</feature>
<keyword evidence="2 4" id="KW-0863">Zinc-finger</keyword>
<feature type="compositionally biased region" description="Basic and acidic residues" evidence="5">
    <location>
        <begin position="497"/>
        <end position="510"/>
    </location>
</feature>
<feature type="region of interest" description="Disordered" evidence="5">
    <location>
        <begin position="181"/>
        <end position="206"/>
    </location>
</feature>
<evidence type="ECO:0000259" key="6">
    <source>
        <dbReference type="PROSITE" id="PS50089"/>
    </source>
</evidence>
<proteinExistence type="predicted"/>
<dbReference type="PROSITE" id="PS00518">
    <property type="entry name" value="ZF_RING_1"/>
    <property type="match status" value="1"/>
</dbReference>
<sequence length="1588" mass="174125">MVRLPLSPRTASSFNSSSTTTTSYLDNSNHHHYKSTPASPRASQQQQQQQQQQHHPRHAYGHSSPSPPSPSPKQQLHMARFKRYAPPLSPTSLSANYNNNNTTSSSSSSSASRYNNSTNRQASPSMPMSGHVQSIRSTLEKKQATTTTGGGIGGEAITKQKQQMGVKQEMTTVLHNSSLSSNKLSSNEFRGVKQQGVQPSNTNNRFVPNRNSPTWKSVQQKQQQQFLSTKQQQKQIVYYAKNGGDTNGRLRLVQAQTTPQLSPTPTVSSTAAVVAPPMASRRGSNNSHDDDDDAGRMFSTTINLGDDVREEEEEEEVRRPNNTRDSVVSINEQFAKIDLGMNDRVVVDDYDYDDEEKHLTSLPSPPLSSPPHPLPTTPSPSSSSTTCSSVNWEVLEKLLGGGGGGNSMDADDGYGEEVINGEDGRSKIRLLAELVGSKSHSTPTPAHRGGVEANNDDDKENTRGGKYHAMKETRQKMTMTTTTKMSRGSDASTQTQTKEEKQHHHHREDSLIGSYVDRNDKAAAAMMTTPKSMMDIVAIETAPSSITTASSSNKFQRQHHKKGGKNSNSVRSTTIAVEESATSFSPSSYSSSSLVYSLGETIQSMEQQQQHIHPTSANIAVAPAGASNVVASLDASTMQHRHLPMRQSAVNQQNEYVSIEVPVVLNCNVNNTNKNDDLLVVDKNDSTVKNDEVADVLASTLAECRLLLEMSPPPTPIMYRHGNHKMFSSKDENKHIAPVRNEEEPPPQLSATTKLLTSANLLMQSLKSQPRPSNDEDEKEVGEVEDVDTGKDEEKDNTGEDKQEKGLEKNKELPEEAEEKVDTEEDTEVVVEEEWHRSTDENEEIEVGNSIAKDSYISPTSFTEFLICPACSEEFTEEDEGAHQPLHSFACDHIICRGCVYNAFSHADDVDTPMSTSTMVFCPECGQDGAFDIRRPIVSRAYLNLVRKMKSTGRSISSKDASRGYSEADLNSQPNDKQEQQHHQQVGEGRTVPSQISVPSPRSKKDRSHNHGSRSMHENPAKEHCESHDKSETTVNLTVIVPTPTNSYVVNHSTDLNPDDVTSTNILSTIATPTLPSKFPLSHHPQQPHQDPSTPISRAQFHVVQRREKLAQSLEKVNMILERSKALTVPETPKEEQEEDFMTMSKDFPSNQIDDSDSNKAFEWEKDAFRTATSSSGVKSRCKAELRIDTGRDEFSTSCWSSPPSFGQVEVADGNAVNDDGITSSMNEPPVIMDHRLLAFPLEQPIQVPSTSEGGNDTVDIFRAEIDQAVGDTNSHTTSELIEFGCTNNLFSRSASSESSTTESKDETLSLLAENRAMQPSSADEQGTKVLKSSKFKAYCFNHIIKSGGGAAAAVASSLTTTLSEDHGSISDDNEQERSCPQFLPSLNYSMMNESDEYAGLVSAETPRCSTTSKPFTILSNSMTASGTKGRRRLQKDKFGSSGGASSSSGNSNGVSNNSSSAAPKSSQDLVSWSFDDDFFHQLQNQENSGSNHNTHRGTRQLLKAEEEEGSGENQASANPTYDFSMHSCSLSPSTHAYDDDDEGGEFDDGQQFQLNGRSLVTHKPRRLHKKILKTLRGGSGVKKSRKR</sequence>
<protein>
    <recommendedName>
        <fullName evidence="6">RING-type domain-containing protein</fullName>
    </recommendedName>
</protein>
<feature type="compositionally biased region" description="Basic residues" evidence="5">
    <location>
        <begin position="1002"/>
        <end position="1014"/>
    </location>
</feature>
<feature type="compositionally biased region" description="Low complexity" evidence="5">
    <location>
        <begin position="91"/>
        <end position="120"/>
    </location>
</feature>
<dbReference type="SUPFAM" id="SSF57850">
    <property type="entry name" value="RING/U-box"/>
    <property type="match status" value="1"/>
</dbReference>
<feature type="compositionally biased region" description="Polar residues" evidence="5">
    <location>
        <begin position="121"/>
        <end position="137"/>
    </location>
</feature>
<feature type="region of interest" description="Disordered" evidence="5">
    <location>
        <begin position="1504"/>
        <end position="1551"/>
    </location>
</feature>
<dbReference type="InterPro" id="IPR013083">
    <property type="entry name" value="Znf_RING/FYVE/PHD"/>
</dbReference>
<dbReference type="InterPro" id="IPR001841">
    <property type="entry name" value="Znf_RING"/>
</dbReference>
<name>A0ABD3MSR1_9STRA</name>
<feature type="compositionally biased region" description="Pro residues" evidence="5">
    <location>
        <begin position="363"/>
        <end position="378"/>
    </location>
</feature>
<evidence type="ECO:0000256" key="2">
    <source>
        <dbReference type="ARBA" id="ARBA00022771"/>
    </source>
</evidence>
<dbReference type="PROSITE" id="PS50089">
    <property type="entry name" value="ZF_RING_2"/>
    <property type="match status" value="1"/>
</dbReference>
<feature type="compositionally biased region" description="Polar residues" evidence="5">
    <location>
        <begin position="1512"/>
        <end position="1535"/>
    </location>
</feature>
<reference evidence="7 8" key="1">
    <citation type="submission" date="2024-10" db="EMBL/GenBank/DDBJ databases">
        <title>Updated reference genomes for cyclostephanoid diatoms.</title>
        <authorList>
            <person name="Roberts W.R."/>
            <person name="Alverson A.J."/>
        </authorList>
    </citation>
    <scope>NUCLEOTIDE SEQUENCE [LARGE SCALE GENOMIC DNA]</scope>
    <source>
        <strain evidence="7 8">AJA232-27</strain>
    </source>
</reference>
<evidence type="ECO:0000256" key="1">
    <source>
        <dbReference type="ARBA" id="ARBA00022723"/>
    </source>
</evidence>
<feature type="domain" description="RING-type" evidence="6">
    <location>
        <begin position="868"/>
        <end position="925"/>
    </location>
</feature>
<comment type="caution">
    <text evidence="7">The sequence shown here is derived from an EMBL/GenBank/DDBJ whole genome shotgun (WGS) entry which is preliminary data.</text>
</comment>
<evidence type="ECO:0000256" key="3">
    <source>
        <dbReference type="ARBA" id="ARBA00022833"/>
    </source>
</evidence>
<dbReference type="Proteomes" id="UP001530293">
    <property type="component" value="Unassembled WGS sequence"/>
</dbReference>
<feature type="region of interest" description="Disordered" evidence="5">
    <location>
        <begin position="1"/>
        <end position="164"/>
    </location>
</feature>
<evidence type="ECO:0000256" key="4">
    <source>
        <dbReference type="PROSITE-ProRule" id="PRU00175"/>
    </source>
</evidence>
<feature type="compositionally biased region" description="Acidic residues" evidence="5">
    <location>
        <begin position="775"/>
        <end position="787"/>
    </location>
</feature>
<keyword evidence="3" id="KW-0862">Zinc</keyword>
<dbReference type="InterPro" id="IPR017907">
    <property type="entry name" value="Znf_RING_CS"/>
</dbReference>
<keyword evidence="1" id="KW-0479">Metal-binding</keyword>
<feature type="compositionally biased region" description="Low complexity" evidence="5">
    <location>
        <begin position="476"/>
        <end position="485"/>
    </location>
</feature>
<feature type="compositionally biased region" description="Acidic residues" evidence="5">
    <location>
        <begin position="815"/>
        <end position="832"/>
    </location>
</feature>
<feature type="compositionally biased region" description="Polar residues" evidence="5">
    <location>
        <begin position="195"/>
        <end position="206"/>
    </location>
</feature>
<feature type="region of interest" description="Disordered" evidence="5">
    <location>
        <begin position="437"/>
        <end position="515"/>
    </location>
</feature>
<accession>A0ABD3MSR1</accession>
<dbReference type="EMBL" id="JALLBG020000088">
    <property type="protein sequence ID" value="KAL3766154.1"/>
    <property type="molecule type" value="Genomic_DNA"/>
</dbReference>
<feature type="compositionally biased region" description="Low complexity" evidence="5">
    <location>
        <begin position="44"/>
        <end position="53"/>
    </location>
</feature>
<feature type="compositionally biased region" description="Low complexity" evidence="5">
    <location>
        <begin position="379"/>
        <end position="388"/>
    </location>
</feature>
<organism evidence="7 8">
    <name type="scientific">Discostella pseudostelligera</name>
    <dbReference type="NCBI Taxonomy" id="259834"/>
    <lineage>
        <taxon>Eukaryota</taxon>
        <taxon>Sar</taxon>
        <taxon>Stramenopiles</taxon>
        <taxon>Ochrophyta</taxon>
        <taxon>Bacillariophyta</taxon>
        <taxon>Coscinodiscophyceae</taxon>
        <taxon>Thalassiosirophycidae</taxon>
        <taxon>Stephanodiscales</taxon>
        <taxon>Stephanodiscaceae</taxon>
        <taxon>Discostella</taxon>
    </lineage>
</organism>
<feature type="compositionally biased region" description="Polar residues" evidence="5">
    <location>
        <begin position="1412"/>
        <end position="1427"/>
    </location>
</feature>
<feature type="compositionally biased region" description="Basic and acidic residues" evidence="5">
    <location>
        <begin position="1015"/>
        <end position="1032"/>
    </location>
</feature>
<dbReference type="Gene3D" id="3.30.40.10">
    <property type="entry name" value="Zinc/RING finger domain, C3HC4 (zinc finger)"/>
    <property type="match status" value="1"/>
</dbReference>
<evidence type="ECO:0000313" key="7">
    <source>
        <dbReference type="EMBL" id="KAL3766154.1"/>
    </source>
</evidence>
<evidence type="ECO:0000313" key="8">
    <source>
        <dbReference type="Proteomes" id="UP001530293"/>
    </source>
</evidence>
<feature type="compositionally biased region" description="Low complexity" evidence="5">
    <location>
        <begin position="1444"/>
        <end position="1466"/>
    </location>
</feature>
<keyword evidence="8" id="KW-1185">Reference proteome</keyword>
<feature type="region of interest" description="Disordered" evidence="5">
    <location>
        <begin position="765"/>
        <end position="843"/>
    </location>
</feature>
<evidence type="ECO:0000256" key="5">
    <source>
        <dbReference type="SAM" id="MobiDB-lite"/>
    </source>
</evidence>
<feature type="region of interest" description="Disordered" evidence="5">
    <location>
        <begin position="547"/>
        <end position="572"/>
    </location>
</feature>
<feature type="region of interest" description="Disordered" evidence="5">
    <location>
        <begin position="278"/>
        <end position="325"/>
    </location>
</feature>